<dbReference type="VEuPathDB" id="ToxoDB:LOC34621791"/>
<dbReference type="AlphaFoldDB" id="A0A1D3CXH1"/>
<gene>
    <name evidence="1" type="ORF">cyc_05439</name>
</gene>
<dbReference type="GeneID" id="34621791"/>
<evidence type="ECO:0000313" key="2">
    <source>
        <dbReference type="Proteomes" id="UP000095192"/>
    </source>
</evidence>
<sequence>MDKLGIILPPGGSASSASSALVTNASRRVNFTSSAALTKPSKDLPLRSALQKQESQASISSGLRKSSSVSTRGPAQAHRPLSSHKGNHSDNSRQKGADGFSFSSVQAAGGAQKSLGSEVEYWSYSPPTPSVAHRAFPSASRHDGPSSGSEKPVDGGVSRSWKTSRPERLHDVRSSNILDRGKTDSPGAAALRQALHSLNDENQEAYEQLEDSPEWQEVDDAQESQGANDAIAGALWKKRIPRSAHYPICCRTARERCAYTTSDDWAIFALHNQYVRPLRDREWLPGEPCIIRTDSFELPPGACKFSESTCGLSATAFNSFVFPNPPRQFLMSYRGAASTVPFAMPSGSMRTGRARGRSRAFISQLTQQQLLDLERMLWFDPEPRLDRPFRLYADSKGCLKGRIHDIGHIMRCGW</sequence>
<protein>
    <submittedName>
        <fullName evidence="1">Uncharacterized protein</fullName>
    </submittedName>
</protein>
<dbReference type="OrthoDB" id="359189at2759"/>
<organism evidence="1 2">
    <name type="scientific">Cyclospora cayetanensis</name>
    <dbReference type="NCBI Taxonomy" id="88456"/>
    <lineage>
        <taxon>Eukaryota</taxon>
        <taxon>Sar</taxon>
        <taxon>Alveolata</taxon>
        <taxon>Apicomplexa</taxon>
        <taxon>Conoidasida</taxon>
        <taxon>Coccidia</taxon>
        <taxon>Eucoccidiorida</taxon>
        <taxon>Eimeriorina</taxon>
        <taxon>Eimeriidae</taxon>
        <taxon>Cyclospora</taxon>
    </lineage>
</organism>
<name>A0A1D3CXH1_9EIME</name>
<proteinExistence type="predicted"/>
<dbReference type="Proteomes" id="UP000095192">
    <property type="component" value="Unassembled WGS sequence"/>
</dbReference>
<reference evidence="1 2" key="1">
    <citation type="journal article" date="2016" name="BMC Genomics">
        <title>Comparative genomics reveals Cyclospora cayetanensis possesses coccidia-like metabolism and invasion components but unique surface antigens.</title>
        <authorList>
            <person name="Liu S."/>
            <person name="Wang L."/>
            <person name="Zheng H."/>
            <person name="Xu Z."/>
            <person name="Roellig D.M."/>
            <person name="Li N."/>
            <person name="Frace M.A."/>
            <person name="Tang K."/>
            <person name="Arrowood M.J."/>
            <person name="Moss D.M."/>
            <person name="Zhang L."/>
            <person name="Feng Y."/>
            <person name="Xiao L."/>
        </authorList>
    </citation>
    <scope>NUCLEOTIDE SEQUENCE [LARGE SCALE GENOMIC DNA]</scope>
    <source>
        <strain evidence="1 2">CHN_HEN01</strain>
    </source>
</reference>
<keyword evidence="2" id="KW-1185">Reference proteome</keyword>
<evidence type="ECO:0000313" key="1">
    <source>
        <dbReference type="EMBL" id="OEH75903.1"/>
    </source>
</evidence>
<dbReference type="VEuPathDB" id="ToxoDB:cyc_05439"/>
<accession>A0A1D3CXH1</accession>
<dbReference type="EMBL" id="JROU02001594">
    <property type="protein sequence ID" value="OEH75903.1"/>
    <property type="molecule type" value="Genomic_DNA"/>
</dbReference>
<comment type="caution">
    <text evidence="1">The sequence shown here is derived from an EMBL/GenBank/DDBJ whole genome shotgun (WGS) entry which is preliminary data.</text>
</comment>